<dbReference type="EC" id="7.1.1.2" evidence="3 15"/>
<evidence type="ECO:0000256" key="8">
    <source>
        <dbReference type="ARBA" id="ARBA00022967"/>
    </source>
</evidence>
<comment type="similarity">
    <text evidence="2 15">Belongs to the complex I subunit 6 family.</text>
</comment>
<evidence type="ECO:0000256" key="1">
    <source>
        <dbReference type="ARBA" id="ARBA00004225"/>
    </source>
</evidence>
<protein>
    <recommendedName>
        <fullName evidence="4 15">NADH-ubiquinone oxidoreductase chain 6</fullName>
        <ecNumber evidence="3 15">7.1.1.2</ecNumber>
    </recommendedName>
</protein>
<comment type="function">
    <text evidence="15">Core subunit of the mitochondrial membrane respiratory chain NADH dehydrogenase (Complex I) which catalyzes electron transfer from NADH through the respiratory chain, using ubiquinone as an electron acceptor. Essential for the catalytic activity and assembly of complex I.</text>
</comment>
<evidence type="ECO:0000256" key="2">
    <source>
        <dbReference type="ARBA" id="ARBA00005698"/>
    </source>
</evidence>
<reference evidence="16" key="1">
    <citation type="journal article" date="2015" name="Biol. Lett.">
        <title>Mitochondrial genomes reveal the extinct Hippidion as an outgroup to all living equids.</title>
        <authorList>
            <person name="Der Sarkissian C."/>
            <person name="Vilstrup J.T."/>
            <person name="Schubert M."/>
            <person name="Seguin-Orlando A."/>
            <person name="Eme D."/>
            <person name="Weinstock J."/>
            <person name="Alberdi M.T."/>
            <person name="Martin F."/>
            <person name="Lopez P.M."/>
            <person name="Prado J.L."/>
            <person name="Prieto A."/>
            <person name="Douady C.J."/>
            <person name="Stafford T.W."/>
            <person name="Willerslev E."/>
            <person name="Orlando L."/>
        </authorList>
    </citation>
    <scope>NUCLEOTIDE SEQUENCE</scope>
    <source>
        <strain evidence="16">CM66</strain>
        <strain evidence="17">EQF</strain>
    </source>
</reference>
<dbReference type="PANTHER" id="PTHR11435">
    <property type="entry name" value="NADH UBIQUINONE OXIDOREDUCTASE SUBUNIT ND6"/>
    <property type="match status" value="1"/>
</dbReference>
<evidence type="ECO:0000256" key="13">
    <source>
        <dbReference type="ARBA" id="ARBA00023136"/>
    </source>
</evidence>
<feature type="transmembrane region" description="Helical" evidence="15">
    <location>
        <begin position="6"/>
        <end position="22"/>
    </location>
</feature>
<keyword evidence="15" id="KW-0830">Ubiquinone</keyword>
<dbReference type="Pfam" id="PF00499">
    <property type="entry name" value="Oxidored_q3"/>
    <property type="match status" value="1"/>
</dbReference>
<evidence type="ECO:0000313" key="17">
    <source>
        <dbReference type="EMBL" id="AIZ68455.1"/>
    </source>
</evidence>
<feature type="transmembrane region" description="Helical" evidence="15">
    <location>
        <begin position="149"/>
        <end position="169"/>
    </location>
</feature>
<evidence type="ECO:0000313" key="16">
    <source>
        <dbReference type="EMBL" id="AIZ68417.1"/>
    </source>
</evidence>
<proteinExistence type="inferred from homology"/>
<dbReference type="InterPro" id="IPR042106">
    <property type="entry name" value="Nuo/plastoQ_OxRdtase_6_NuoJ"/>
</dbReference>
<comment type="catalytic activity">
    <reaction evidence="14 15">
        <text>a ubiquinone + NADH + 5 H(+)(in) = a ubiquinol + NAD(+) + 4 H(+)(out)</text>
        <dbReference type="Rhea" id="RHEA:29091"/>
        <dbReference type="Rhea" id="RHEA-COMP:9565"/>
        <dbReference type="Rhea" id="RHEA-COMP:9566"/>
        <dbReference type="ChEBI" id="CHEBI:15378"/>
        <dbReference type="ChEBI" id="CHEBI:16389"/>
        <dbReference type="ChEBI" id="CHEBI:17976"/>
        <dbReference type="ChEBI" id="CHEBI:57540"/>
        <dbReference type="ChEBI" id="CHEBI:57945"/>
        <dbReference type="EC" id="7.1.1.2"/>
    </reaction>
</comment>
<dbReference type="EMBL" id="KM881674">
    <property type="protein sequence ID" value="AIZ68417.1"/>
    <property type="molecule type" value="Genomic_DNA"/>
</dbReference>
<evidence type="ECO:0000256" key="10">
    <source>
        <dbReference type="ARBA" id="ARBA00022989"/>
    </source>
</evidence>
<evidence type="ECO:0000256" key="6">
    <source>
        <dbReference type="ARBA" id="ARBA00022660"/>
    </source>
</evidence>
<keyword evidence="6 15" id="KW-0679">Respiratory chain</keyword>
<evidence type="ECO:0000256" key="9">
    <source>
        <dbReference type="ARBA" id="ARBA00022982"/>
    </source>
</evidence>
<evidence type="ECO:0000256" key="14">
    <source>
        <dbReference type="ARBA" id="ARBA00049551"/>
    </source>
</evidence>
<dbReference type="GO" id="GO:0031966">
    <property type="term" value="C:mitochondrial membrane"/>
    <property type="evidence" value="ECO:0007669"/>
    <property type="project" value="UniProtKB-SubCell"/>
</dbReference>
<keyword evidence="9 15" id="KW-0249">Electron transport</keyword>
<feature type="transmembrane region" description="Helical" evidence="15">
    <location>
        <begin position="83"/>
        <end position="108"/>
    </location>
</feature>
<dbReference type="AlphaFoldDB" id="A0A0D3MTM0"/>
<keyword evidence="7 15" id="KW-0812">Transmembrane</keyword>
<dbReference type="GO" id="GO:0008137">
    <property type="term" value="F:NADH dehydrogenase (ubiquinone) activity"/>
    <property type="evidence" value="ECO:0007669"/>
    <property type="project" value="UniProtKB-UniRule"/>
</dbReference>
<evidence type="ECO:0000256" key="3">
    <source>
        <dbReference type="ARBA" id="ARBA00012944"/>
    </source>
</evidence>
<keyword evidence="5 15" id="KW-0813">Transport</keyword>
<dbReference type="Gene3D" id="1.20.120.1200">
    <property type="entry name" value="NADH-ubiquinone/plastoquinone oxidoreductase chain 6, subunit NuoJ"/>
    <property type="match status" value="1"/>
</dbReference>
<keyword evidence="12 15" id="KW-0496">Mitochondrion</keyword>
<evidence type="ECO:0000256" key="15">
    <source>
        <dbReference type="RuleBase" id="RU004430"/>
    </source>
</evidence>
<keyword evidence="11 15" id="KW-0520">NAD</keyword>
<comment type="subcellular location">
    <subcellularLocation>
        <location evidence="1 15">Mitochondrion membrane</location>
        <topology evidence="1 15">Multi-pass membrane protein</topology>
    </subcellularLocation>
</comment>
<evidence type="ECO:0000256" key="12">
    <source>
        <dbReference type="ARBA" id="ARBA00023128"/>
    </source>
</evidence>
<feature type="transmembrane region" description="Helical" evidence="15">
    <location>
        <begin position="51"/>
        <end position="71"/>
    </location>
</feature>
<organism evidence="16">
    <name type="scientific">Hippidion sp</name>
    <dbReference type="NCBI Taxonomy" id="1542469"/>
    <lineage>
        <taxon>Eukaryota</taxon>
        <taxon>Metazoa</taxon>
        <taxon>Chordata</taxon>
        <taxon>Craniata</taxon>
        <taxon>Vertebrata</taxon>
        <taxon>Euteleostomi</taxon>
        <taxon>Mammalia</taxon>
        <taxon>Eutheria</taxon>
        <taxon>Laurasiatheria</taxon>
        <taxon>Perissodactyla</taxon>
        <taxon>Equidae</taxon>
        <taxon>Hippidion</taxon>
    </lineage>
</organism>
<accession>A0A0D3MTM0</accession>
<geneLocation type="mitochondrion" evidence="16"/>
<evidence type="ECO:0000256" key="4">
    <source>
        <dbReference type="ARBA" id="ARBA00021095"/>
    </source>
</evidence>
<gene>
    <name evidence="16" type="primary">ND6</name>
</gene>
<name>A0A0D3MTM0_9EUTH</name>
<dbReference type="EMBL" id="KM881677">
    <property type="protein sequence ID" value="AIZ68455.1"/>
    <property type="molecule type" value="Genomic_DNA"/>
</dbReference>
<keyword evidence="13 15" id="KW-0472">Membrane</keyword>
<evidence type="ECO:0000256" key="7">
    <source>
        <dbReference type="ARBA" id="ARBA00022692"/>
    </source>
</evidence>
<feature type="transmembrane region" description="Helical" evidence="15">
    <location>
        <begin position="27"/>
        <end position="45"/>
    </location>
</feature>
<evidence type="ECO:0000256" key="5">
    <source>
        <dbReference type="ARBA" id="ARBA00022448"/>
    </source>
</evidence>
<keyword evidence="10 15" id="KW-1133">Transmembrane helix</keyword>
<evidence type="ECO:0000256" key="11">
    <source>
        <dbReference type="ARBA" id="ARBA00023027"/>
    </source>
</evidence>
<dbReference type="PANTHER" id="PTHR11435:SF1">
    <property type="entry name" value="NADH-UBIQUINONE OXIDOREDUCTASE CHAIN 6"/>
    <property type="match status" value="1"/>
</dbReference>
<sequence length="175" mass="18717">MMTYIVFILSVIFVVSFVGFSSKPSPIYGGLVLIVSGGVGCGIIMNFGGSFLGLMVFLIYLGGMLVVFGYTTAMATEQYPEVWVSNTTVMGVFLLGLLMEVMLVLYVLKSEEVGVVSGFGSMGDWAIYDTGDSGMFSEEVMGVAALYSYGAWVVIVTGWSLLIGVLVILEITRGD</sequence>
<dbReference type="InterPro" id="IPR050269">
    <property type="entry name" value="ComplexI_Subunit6"/>
</dbReference>
<dbReference type="InterPro" id="IPR001457">
    <property type="entry name" value="NADH_UbQ/plastoQ_OxRdtase_su6"/>
</dbReference>
<keyword evidence="8 15" id="KW-1278">Translocase</keyword>